<proteinExistence type="predicted"/>
<sequence>MPSSISTVRRKVDPELPRDFDWPAPDSSERLLQLTRIIPLETEASAFVIPTAVPPSPACFSISATYTTIHGAKVESLTPPPPLPHRGTTTGEEHSAANGACRFRAMAFGLQRGKSHGSVLNLDVPPFTAG</sequence>
<organism evidence="2 3">
    <name type="scientific">Seiridium cardinale</name>
    <dbReference type="NCBI Taxonomy" id="138064"/>
    <lineage>
        <taxon>Eukaryota</taxon>
        <taxon>Fungi</taxon>
        <taxon>Dikarya</taxon>
        <taxon>Ascomycota</taxon>
        <taxon>Pezizomycotina</taxon>
        <taxon>Sordariomycetes</taxon>
        <taxon>Xylariomycetidae</taxon>
        <taxon>Amphisphaeriales</taxon>
        <taxon>Sporocadaceae</taxon>
        <taxon>Seiridium</taxon>
    </lineage>
</organism>
<feature type="region of interest" description="Disordered" evidence="1">
    <location>
        <begin position="73"/>
        <end position="95"/>
    </location>
</feature>
<comment type="caution">
    <text evidence="2">The sequence shown here is derived from an EMBL/GenBank/DDBJ whole genome shotgun (WGS) entry which is preliminary data.</text>
</comment>
<feature type="compositionally biased region" description="Basic and acidic residues" evidence="1">
    <location>
        <begin position="10"/>
        <end position="21"/>
    </location>
</feature>
<name>A0ABR2XB04_9PEZI</name>
<protein>
    <submittedName>
        <fullName evidence="2">Uncharacterized protein</fullName>
    </submittedName>
</protein>
<accession>A0ABR2XB04</accession>
<dbReference type="Proteomes" id="UP001465668">
    <property type="component" value="Unassembled WGS sequence"/>
</dbReference>
<evidence type="ECO:0000313" key="3">
    <source>
        <dbReference type="Proteomes" id="UP001465668"/>
    </source>
</evidence>
<feature type="region of interest" description="Disordered" evidence="1">
    <location>
        <begin position="1"/>
        <end position="25"/>
    </location>
</feature>
<reference evidence="2 3" key="1">
    <citation type="submission" date="2024-02" db="EMBL/GenBank/DDBJ databases">
        <title>First draft genome assembly of two strains of Seiridium cardinale.</title>
        <authorList>
            <person name="Emiliani G."/>
            <person name="Scali E."/>
        </authorList>
    </citation>
    <scope>NUCLEOTIDE SEQUENCE [LARGE SCALE GENOMIC DNA]</scope>
    <source>
        <strain evidence="2 3">BM-138-000479</strain>
    </source>
</reference>
<keyword evidence="3" id="KW-1185">Reference proteome</keyword>
<gene>
    <name evidence="2" type="ORF">SCAR479_12401</name>
</gene>
<evidence type="ECO:0000256" key="1">
    <source>
        <dbReference type="SAM" id="MobiDB-lite"/>
    </source>
</evidence>
<evidence type="ECO:0000313" key="2">
    <source>
        <dbReference type="EMBL" id="KAK9770942.1"/>
    </source>
</evidence>
<dbReference type="EMBL" id="JARVKM010000083">
    <property type="protein sequence ID" value="KAK9770942.1"/>
    <property type="molecule type" value="Genomic_DNA"/>
</dbReference>